<gene>
    <name evidence="2" type="ORF">OXD698_LOCUS36940</name>
</gene>
<proteinExistence type="predicted"/>
<comment type="caution">
    <text evidence="2">The sequence shown here is derived from an EMBL/GenBank/DDBJ whole genome shotgun (WGS) entry which is preliminary data.</text>
</comment>
<accession>A0A819WU92</accession>
<dbReference type="InterPro" id="IPR035892">
    <property type="entry name" value="C2_domain_sf"/>
</dbReference>
<protein>
    <recommendedName>
        <fullName evidence="1">C2 tensin-type domain-containing protein</fullName>
    </recommendedName>
</protein>
<feature type="domain" description="C2 tensin-type" evidence="1">
    <location>
        <begin position="2"/>
        <end position="40"/>
    </location>
</feature>
<dbReference type="Proteomes" id="UP000663844">
    <property type="component" value="Unassembled WGS sequence"/>
</dbReference>
<dbReference type="Gene3D" id="2.60.40.1110">
    <property type="match status" value="1"/>
</dbReference>
<organism evidence="2 3">
    <name type="scientific">Adineta steineri</name>
    <dbReference type="NCBI Taxonomy" id="433720"/>
    <lineage>
        <taxon>Eukaryota</taxon>
        <taxon>Metazoa</taxon>
        <taxon>Spiralia</taxon>
        <taxon>Gnathifera</taxon>
        <taxon>Rotifera</taxon>
        <taxon>Eurotatoria</taxon>
        <taxon>Bdelloidea</taxon>
        <taxon>Adinetida</taxon>
        <taxon>Adinetidae</taxon>
        <taxon>Adineta</taxon>
    </lineage>
</organism>
<feature type="non-terminal residue" evidence="2">
    <location>
        <position position="1"/>
    </location>
</feature>
<dbReference type="Pfam" id="PF10409">
    <property type="entry name" value="PTEN_C2"/>
    <property type="match status" value="1"/>
</dbReference>
<name>A0A819WU92_9BILA</name>
<dbReference type="AlphaFoldDB" id="A0A819WU92"/>
<dbReference type="InterPro" id="IPR014020">
    <property type="entry name" value="Tensin_C2-dom"/>
</dbReference>
<reference evidence="2" key="1">
    <citation type="submission" date="2021-02" db="EMBL/GenBank/DDBJ databases">
        <authorList>
            <person name="Nowell W R."/>
        </authorList>
    </citation>
    <scope>NUCLEOTIDE SEQUENCE</scope>
</reference>
<evidence type="ECO:0000313" key="3">
    <source>
        <dbReference type="Proteomes" id="UP000663844"/>
    </source>
</evidence>
<sequence length="43" mass="5284">YTQFILFFRLLLKREELDNPHKAKTWHIFREKFSVLLTFGNDA</sequence>
<evidence type="ECO:0000259" key="1">
    <source>
        <dbReference type="Pfam" id="PF10409"/>
    </source>
</evidence>
<dbReference type="EMBL" id="CAJOAZ010006289">
    <property type="protein sequence ID" value="CAF4129594.1"/>
    <property type="molecule type" value="Genomic_DNA"/>
</dbReference>
<evidence type="ECO:0000313" key="2">
    <source>
        <dbReference type="EMBL" id="CAF4129594.1"/>
    </source>
</evidence>
<dbReference type="SUPFAM" id="SSF49562">
    <property type="entry name" value="C2 domain (Calcium/lipid-binding domain, CaLB)"/>
    <property type="match status" value="1"/>
</dbReference>